<proteinExistence type="predicted"/>
<evidence type="ECO:0000256" key="3">
    <source>
        <dbReference type="ARBA" id="ARBA00023136"/>
    </source>
</evidence>
<reference evidence="6" key="1">
    <citation type="submission" date="2020-01" db="EMBL/GenBank/DDBJ databases">
        <authorList>
            <person name="Chen W.-M."/>
        </authorList>
    </citation>
    <scope>NUCLEOTIDE SEQUENCE</scope>
    <source>
        <strain evidence="6">CYK-10</strain>
    </source>
</reference>
<gene>
    <name evidence="6" type="ORF">GV832_07435</name>
</gene>
<evidence type="ECO:0000256" key="1">
    <source>
        <dbReference type="ARBA" id="ARBA00022692"/>
    </source>
</evidence>
<dbReference type="RefSeq" id="WP_168774211.1">
    <property type="nucleotide sequence ID" value="NZ_JAABNR010000005.1"/>
</dbReference>
<keyword evidence="7" id="KW-1185">Reference proteome</keyword>
<dbReference type="EMBL" id="JAABNR010000005">
    <property type="protein sequence ID" value="NBZ87409.1"/>
    <property type="molecule type" value="Genomic_DNA"/>
</dbReference>
<evidence type="ECO:0000256" key="4">
    <source>
        <dbReference type="SAM" id="Phobius"/>
    </source>
</evidence>
<feature type="transmembrane region" description="Helical" evidence="4">
    <location>
        <begin position="45"/>
        <end position="63"/>
    </location>
</feature>
<name>A0AAE5BV34_9RHOB</name>
<accession>A0AAE5BV34</accession>
<keyword evidence="3 4" id="KW-0472">Membrane</keyword>
<dbReference type="Pfam" id="PF04588">
    <property type="entry name" value="HIG_1_N"/>
    <property type="match status" value="1"/>
</dbReference>
<dbReference type="Proteomes" id="UP001193501">
    <property type="component" value="Unassembled WGS sequence"/>
</dbReference>
<sequence length="70" mass="7784">MFKDPIFLIATIACFIVLIILMVGIGGFGRGGEFNRKYANKLMRWRIIAQALAVVVIVLFAWARSRTGAP</sequence>
<keyword evidence="2 4" id="KW-1133">Transmembrane helix</keyword>
<feature type="domain" description="HIG1" evidence="5">
    <location>
        <begin position="1"/>
        <end position="70"/>
    </location>
</feature>
<dbReference type="InterPro" id="IPR007667">
    <property type="entry name" value="Hypoxia_induced_domain"/>
</dbReference>
<evidence type="ECO:0000259" key="5">
    <source>
        <dbReference type="PROSITE" id="PS51503"/>
    </source>
</evidence>
<evidence type="ECO:0000313" key="6">
    <source>
        <dbReference type="EMBL" id="NBZ87409.1"/>
    </source>
</evidence>
<dbReference type="Gene3D" id="6.10.140.1320">
    <property type="match status" value="1"/>
</dbReference>
<comment type="caution">
    <text evidence="6">The sequence shown here is derived from an EMBL/GenBank/DDBJ whole genome shotgun (WGS) entry which is preliminary data.</text>
</comment>
<dbReference type="NCBIfam" id="NF033233">
    <property type="entry name" value="twin_helix"/>
    <property type="match status" value="1"/>
</dbReference>
<evidence type="ECO:0000313" key="7">
    <source>
        <dbReference type="Proteomes" id="UP001193501"/>
    </source>
</evidence>
<keyword evidence="1 4" id="KW-0812">Transmembrane</keyword>
<dbReference type="AlphaFoldDB" id="A0AAE5BV34"/>
<feature type="transmembrane region" description="Helical" evidence="4">
    <location>
        <begin position="6"/>
        <end position="25"/>
    </location>
</feature>
<organism evidence="6 7">
    <name type="scientific">Stagnihabitans tardus</name>
    <dbReference type="NCBI Taxonomy" id="2699202"/>
    <lineage>
        <taxon>Bacteria</taxon>
        <taxon>Pseudomonadati</taxon>
        <taxon>Pseudomonadota</taxon>
        <taxon>Alphaproteobacteria</taxon>
        <taxon>Rhodobacterales</taxon>
        <taxon>Paracoccaceae</taxon>
        <taxon>Stagnihabitans</taxon>
    </lineage>
</organism>
<evidence type="ECO:0000256" key="2">
    <source>
        <dbReference type="ARBA" id="ARBA00022989"/>
    </source>
</evidence>
<protein>
    <submittedName>
        <fullName evidence="6">Twin transmembrane helix small protein</fullName>
    </submittedName>
</protein>
<dbReference type="PROSITE" id="PS51503">
    <property type="entry name" value="HIG1"/>
    <property type="match status" value="1"/>
</dbReference>